<name>A0ABT6CLE4_9SPHN</name>
<evidence type="ECO:0000313" key="2">
    <source>
        <dbReference type="EMBL" id="MDF8334053.1"/>
    </source>
</evidence>
<keyword evidence="3" id="KW-1185">Reference proteome</keyword>
<reference evidence="2 3" key="1">
    <citation type="submission" date="2023-03" db="EMBL/GenBank/DDBJ databases">
        <title>Novosphingobium cyanobacteriorum sp. nov., isolated from a eutrophic reservoir during the Microcystis bloom period.</title>
        <authorList>
            <person name="Kang M."/>
            <person name="Le V."/>
            <person name="Ko S.-R."/>
            <person name="Lee S.-A."/>
            <person name="Ahn C.-Y."/>
        </authorList>
    </citation>
    <scope>NUCLEOTIDE SEQUENCE [LARGE SCALE GENOMIC DNA]</scope>
    <source>
        <strain evidence="2 3">HBC54</strain>
    </source>
</reference>
<gene>
    <name evidence="2" type="ORF">POM99_12635</name>
</gene>
<dbReference type="InterPro" id="IPR058248">
    <property type="entry name" value="Lxx211020-like"/>
</dbReference>
<dbReference type="PANTHER" id="PTHR36302:SF1">
    <property type="entry name" value="COPPER CHAPERONE PCU(A)C"/>
    <property type="match status" value="1"/>
</dbReference>
<evidence type="ECO:0000256" key="1">
    <source>
        <dbReference type="SAM" id="SignalP"/>
    </source>
</evidence>
<dbReference type="RefSeq" id="WP_277278345.1">
    <property type="nucleotide sequence ID" value="NZ_JAROCY010000011.1"/>
</dbReference>
<dbReference type="InterPro" id="IPR036182">
    <property type="entry name" value="PCuAC_sf"/>
</dbReference>
<comment type="caution">
    <text evidence="2">The sequence shown here is derived from an EMBL/GenBank/DDBJ whole genome shotgun (WGS) entry which is preliminary data.</text>
</comment>
<feature type="chain" id="PRO_5047531182" evidence="1">
    <location>
        <begin position="23"/>
        <end position="173"/>
    </location>
</feature>
<dbReference type="SUPFAM" id="SSF110087">
    <property type="entry name" value="DR1885-like metal-binding protein"/>
    <property type="match status" value="1"/>
</dbReference>
<dbReference type="Pfam" id="PF04314">
    <property type="entry name" value="PCuAC"/>
    <property type="match status" value="1"/>
</dbReference>
<dbReference type="PANTHER" id="PTHR36302">
    <property type="entry name" value="BLR7088 PROTEIN"/>
    <property type="match status" value="1"/>
</dbReference>
<dbReference type="PROSITE" id="PS51257">
    <property type="entry name" value="PROKAR_LIPOPROTEIN"/>
    <property type="match status" value="1"/>
</dbReference>
<accession>A0ABT6CLE4</accession>
<keyword evidence="1" id="KW-0732">Signal</keyword>
<dbReference type="Gene3D" id="2.60.40.1890">
    <property type="entry name" value="PCu(A)C copper chaperone"/>
    <property type="match status" value="1"/>
</dbReference>
<sequence>MRHLLLPAAALAVLALSGCGKGDAPTAGASSAAPAADAPSAAPGMMLSDAMVRLPAVSGNPGVAYFTLSQGDGAPRKLVAVHVDGFARAEMHQTVDEAGVMSMKAVTQVPIEAGKAIEFKPGGYHVMLFDADGSLKADGDTELTITLDNGDKASVRAKVEAPGGDEMGHMDHM</sequence>
<dbReference type="InterPro" id="IPR007410">
    <property type="entry name" value="LpqE-like"/>
</dbReference>
<dbReference type="Proteomes" id="UP001222770">
    <property type="component" value="Unassembled WGS sequence"/>
</dbReference>
<feature type="signal peptide" evidence="1">
    <location>
        <begin position="1"/>
        <end position="22"/>
    </location>
</feature>
<dbReference type="EMBL" id="JAROCY010000011">
    <property type="protein sequence ID" value="MDF8334053.1"/>
    <property type="molecule type" value="Genomic_DNA"/>
</dbReference>
<proteinExistence type="predicted"/>
<evidence type="ECO:0000313" key="3">
    <source>
        <dbReference type="Proteomes" id="UP001222770"/>
    </source>
</evidence>
<organism evidence="2 3">
    <name type="scientific">Novosphingobium cyanobacteriorum</name>
    <dbReference type="NCBI Taxonomy" id="3024215"/>
    <lineage>
        <taxon>Bacteria</taxon>
        <taxon>Pseudomonadati</taxon>
        <taxon>Pseudomonadota</taxon>
        <taxon>Alphaproteobacteria</taxon>
        <taxon>Sphingomonadales</taxon>
        <taxon>Sphingomonadaceae</taxon>
        <taxon>Novosphingobium</taxon>
    </lineage>
</organism>
<protein>
    <submittedName>
        <fullName evidence="2">Copper chaperone PCu(A)C</fullName>
    </submittedName>
</protein>